<feature type="transmembrane region" description="Helical" evidence="6">
    <location>
        <begin position="190"/>
        <end position="210"/>
    </location>
</feature>
<feature type="transmembrane region" description="Helical" evidence="6">
    <location>
        <begin position="117"/>
        <end position="139"/>
    </location>
</feature>
<evidence type="ECO:0000256" key="6">
    <source>
        <dbReference type="SAM" id="Phobius"/>
    </source>
</evidence>
<sequence length="211" mass="22466">MFESLNLLTFVIASIFLSLAPGPDNIFVLTQSALYGRNAGLLITLGLCTGLVVHTTLIAFGVGVLFQDSSLAFTVLKTLGAAYLGYLAWQAFRAASANIEGAGQPRLTPGRLYRRGIFMNITNPKVTVFFLAFLPQFAVPEQGPLSFQLCVLGIVFIAVAWVVFSLVALLAAQLGDWLKSSPGAQRKLNLCASAALSLLAINLLLSNSLVS</sequence>
<evidence type="ECO:0000256" key="5">
    <source>
        <dbReference type="ARBA" id="ARBA00023136"/>
    </source>
</evidence>
<feature type="transmembrane region" description="Helical" evidence="6">
    <location>
        <begin position="71"/>
        <end position="89"/>
    </location>
</feature>
<organism evidence="7 8">
    <name type="scientific">Oleiphilus messinensis</name>
    <dbReference type="NCBI Taxonomy" id="141451"/>
    <lineage>
        <taxon>Bacteria</taxon>
        <taxon>Pseudomonadati</taxon>
        <taxon>Pseudomonadota</taxon>
        <taxon>Gammaproteobacteria</taxon>
        <taxon>Oceanospirillales</taxon>
        <taxon>Oleiphilaceae</taxon>
        <taxon>Oleiphilus</taxon>
    </lineage>
</organism>
<keyword evidence="8" id="KW-1185">Reference proteome</keyword>
<dbReference type="AlphaFoldDB" id="A0A1Y0IHW5"/>
<dbReference type="PANTHER" id="PTHR30086:SF20">
    <property type="entry name" value="ARGININE EXPORTER PROTEIN ARGO-RELATED"/>
    <property type="match status" value="1"/>
</dbReference>
<evidence type="ECO:0000256" key="1">
    <source>
        <dbReference type="ARBA" id="ARBA00004651"/>
    </source>
</evidence>
<evidence type="ECO:0000313" key="7">
    <source>
        <dbReference type="EMBL" id="ARU59105.1"/>
    </source>
</evidence>
<keyword evidence="2" id="KW-1003">Cell membrane</keyword>
<dbReference type="OrthoDB" id="9804822at2"/>
<dbReference type="PIRSF" id="PIRSF006324">
    <property type="entry name" value="LeuE"/>
    <property type="match status" value="1"/>
</dbReference>
<dbReference type="PANTHER" id="PTHR30086">
    <property type="entry name" value="ARGININE EXPORTER PROTEIN ARGO"/>
    <property type="match status" value="1"/>
</dbReference>
<dbReference type="Pfam" id="PF01810">
    <property type="entry name" value="LysE"/>
    <property type="match status" value="1"/>
</dbReference>
<comment type="subcellular location">
    <subcellularLocation>
        <location evidence="1">Cell membrane</location>
        <topology evidence="1">Multi-pass membrane protein</topology>
    </subcellularLocation>
</comment>
<dbReference type="RefSeq" id="WP_087463811.1">
    <property type="nucleotide sequence ID" value="NZ_CP021425.1"/>
</dbReference>
<feature type="transmembrane region" description="Helical" evidence="6">
    <location>
        <begin position="41"/>
        <end position="65"/>
    </location>
</feature>
<feature type="transmembrane region" description="Helical" evidence="6">
    <location>
        <begin position="6"/>
        <end position="29"/>
    </location>
</feature>
<dbReference type="GO" id="GO:0005886">
    <property type="term" value="C:plasma membrane"/>
    <property type="evidence" value="ECO:0007669"/>
    <property type="project" value="UniProtKB-SubCell"/>
</dbReference>
<dbReference type="GO" id="GO:0015171">
    <property type="term" value="F:amino acid transmembrane transporter activity"/>
    <property type="evidence" value="ECO:0007669"/>
    <property type="project" value="TreeGrafter"/>
</dbReference>
<reference evidence="7 8" key="1">
    <citation type="submission" date="2017-05" db="EMBL/GenBank/DDBJ databases">
        <title>Genomic insights into alkan degradation activity of Oleiphilus messinensis.</title>
        <authorList>
            <person name="Kozyavkin S.A."/>
            <person name="Slesarev A.I."/>
            <person name="Golyshin P.N."/>
            <person name="Korzhenkov A."/>
            <person name="Golyshina O.N."/>
            <person name="Toshchakov S.V."/>
        </authorList>
    </citation>
    <scope>NUCLEOTIDE SEQUENCE [LARGE SCALE GENOMIC DNA]</scope>
    <source>
        <strain evidence="7 8">ME102</strain>
    </source>
</reference>
<gene>
    <name evidence="7" type="ORF">OLMES_5121</name>
</gene>
<keyword evidence="3 6" id="KW-0812">Transmembrane</keyword>
<evidence type="ECO:0000256" key="4">
    <source>
        <dbReference type="ARBA" id="ARBA00022989"/>
    </source>
</evidence>
<name>A0A1Y0IHW5_9GAMM</name>
<keyword evidence="5 6" id="KW-0472">Membrane</keyword>
<dbReference type="EMBL" id="CP021425">
    <property type="protein sequence ID" value="ARU59105.1"/>
    <property type="molecule type" value="Genomic_DNA"/>
</dbReference>
<proteinExistence type="predicted"/>
<keyword evidence="4 6" id="KW-1133">Transmembrane helix</keyword>
<dbReference type="InterPro" id="IPR001123">
    <property type="entry name" value="LeuE-type"/>
</dbReference>
<protein>
    <submittedName>
        <fullName evidence="7">Amino acid efflux/transporter</fullName>
    </submittedName>
</protein>
<evidence type="ECO:0000256" key="3">
    <source>
        <dbReference type="ARBA" id="ARBA00022692"/>
    </source>
</evidence>
<dbReference type="KEGG" id="ome:OLMES_5121"/>
<evidence type="ECO:0000256" key="2">
    <source>
        <dbReference type="ARBA" id="ARBA00022475"/>
    </source>
</evidence>
<dbReference type="Proteomes" id="UP000196027">
    <property type="component" value="Chromosome"/>
</dbReference>
<accession>A0A1Y0IHW5</accession>
<evidence type="ECO:0000313" key="8">
    <source>
        <dbReference type="Proteomes" id="UP000196027"/>
    </source>
</evidence>
<feature type="transmembrane region" description="Helical" evidence="6">
    <location>
        <begin position="145"/>
        <end position="170"/>
    </location>
</feature>